<reference evidence="2" key="1">
    <citation type="submission" date="2020-09" db="EMBL/GenBank/DDBJ databases">
        <title>A novel bacterium of genus Hazenella, isolated from South China Sea.</title>
        <authorList>
            <person name="Huang H."/>
            <person name="Mo K."/>
            <person name="Hu Y."/>
        </authorList>
    </citation>
    <scope>NUCLEOTIDE SEQUENCE</scope>
    <source>
        <strain evidence="2">IB182357</strain>
    </source>
</reference>
<feature type="transmembrane region" description="Helical" evidence="1">
    <location>
        <begin position="38"/>
        <end position="61"/>
    </location>
</feature>
<evidence type="ECO:0000256" key="1">
    <source>
        <dbReference type="SAM" id="Phobius"/>
    </source>
</evidence>
<dbReference type="Proteomes" id="UP000661691">
    <property type="component" value="Unassembled WGS sequence"/>
</dbReference>
<protein>
    <submittedName>
        <fullName evidence="2">Uncharacterized protein</fullName>
    </submittedName>
</protein>
<keyword evidence="1" id="KW-0472">Membrane</keyword>
<accession>A0A926NGW4</accession>
<dbReference type="RefSeq" id="WP_191140806.1">
    <property type="nucleotide sequence ID" value="NZ_JACXAG020000008.1"/>
</dbReference>
<keyword evidence="1" id="KW-1133">Transmembrane helix</keyword>
<keyword evidence="3" id="KW-1185">Reference proteome</keyword>
<dbReference type="EMBL" id="JACXAH010000023">
    <property type="protein sequence ID" value="MBD1373359.1"/>
    <property type="molecule type" value="Genomic_DNA"/>
</dbReference>
<evidence type="ECO:0000313" key="2">
    <source>
        <dbReference type="EMBL" id="MBD1373359.1"/>
    </source>
</evidence>
<organism evidence="2 3">
    <name type="scientific">Polycladospora coralii</name>
    <dbReference type="NCBI Taxonomy" id="2771432"/>
    <lineage>
        <taxon>Bacteria</taxon>
        <taxon>Bacillati</taxon>
        <taxon>Bacillota</taxon>
        <taxon>Bacilli</taxon>
        <taxon>Bacillales</taxon>
        <taxon>Thermoactinomycetaceae</taxon>
        <taxon>Polycladospora</taxon>
    </lineage>
</organism>
<proteinExistence type="predicted"/>
<comment type="caution">
    <text evidence="2">The sequence shown here is derived from an EMBL/GenBank/DDBJ whole genome shotgun (WGS) entry which is preliminary data.</text>
</comment>
<dbReference type="AlphaFoldDB" id="A0A926NGW4"/>
<sequence length="92" mass="10433">MRMISWTGLWTIVALFISGTWAYLSADLDLIVLQSNMRISAAVFFMIGLIVGGVLTTDSAYRSRAKKYYREDWSFICVLVTISLFGISLFLH</sequence>
<gene>
    <name evidence="2" type="ORF">IC620_13475</name>
</gene>
<keyword evidence="1" id="KW-0812">Transmembrane</keyword>
<name>A0A926NGW4_9BACL</name>
<feature type="transmembrane region" description="Helical" evidence="1">
    <location>
        <begin position="73"/>
        <end position="91"/>
    </location>
</feature>
<evidence type="ECO:0000313" key="3">
    <source>
        <dbReference type="Proteomes" id="UP000661691"/>
    </source>
</evidence>